<evidence type="ECO:0000256" key="7">
    <source>
        <dbReference type="ARBA" id="ARBA00023224"/>
    </source>
</evidence>
<proteinExistence type="predicted"/>
<dbReference type="InterPro" id="IPR017452">
    <property type="entry name" value="GPCR_Rhodpsn_7TM"/>
</dbReference>
<sequence length="105" mass="12016">MEKANNSRMAQFLLLGLSGYPELQPALFALFLPMYLVTEPGNLHIILAITSDSILHTPMYFFLSNMSFADICFTSTIVPRMLVNTQTQHKAISYRECLTQIYFFL</sequence>
<accession>G5AST0</accession>
<keyword evidence="5 8" id="KW-0472">Membrane</keyword>
<dbReference type="InterPro" id="IPR000725">
    <property type="entry name" value="Olfact_rcpt"/>
</dbReference>
<keyword evidence="6 10" id="KW-0675">Receptor</keyword>
<keyword evidence="7" id="KW-0807">Transducer</keyword>
<dbReference type="AlphaFoldDB" id="G5AST0"/>
<evidence type="ECO:0000259" key="9">
    <source>
        <dbReference type="PROSITE" id="PS50262"/>
    </source>
</evidence>
<gene>
    <name evidence="10" type="ORF">GW7_16946</name>
</gene>
<dbReference type="Gene3D" id="1.20.1070.10">
    <property type="entry name" value="Rhodopsin 7-helix transmembrane proteins"/>
    <property type="match status" value="1"/>
</dbReference>
<dbReference type="GO" id="GO:0016020">
    <property type="term" value="C:membrane"/>
    <property type="evidence" value="ECO:0007669"/>
    <property type="project" value="UniProtKB-SubCell"/>
</dbReference>
<dbReference type="SUPFAM" id="SSF81321">
    <property type="entry name" value="Family A G protein-coupled receptor-like"/>
    <property type="match status" value="1"/>
</dbReference>
<dbReference type="InParanoid" id="G5AST0"/>
<keyword evidence="2 8" id="KW-0812">Transmembrane</keyword>
<keyword evidence="4" id="KW-0297">G-protein coupled receptor</keyword>
<evidence type="ECO:0000256" key="6">
    <source>
        <dbReference type="ARBA" id="ARBA00023170"/>
    </source>
</evidence>
<evidence type="ECO:0000256" key="1">
    <source>
        <dbReference type="ARBA" id="ARBA00004141"/>
    </source>
</evidence>
<evidence type="ECO:0000313" key="11">
    <source>
        <dbReference type="Proteomes" id="UP000006813"/>
    </source>
</evidence>
<dbReference type="GO" id="GO:0004984">
    <property type="term" value="F:olfactory receptor activity"/>
    <property type="evidence" value="ECO:0007669"/>
    <property type="project" value="InterPro"/>
</dbReference>
<feature type="domain" description="G-protein coupled receptors family 1 profile" evidence="9">
    <location>
        <begin position="41"/>
        <end position="105"/>
    </location>
</feature>
<evidence type="ECO:0000256" key="8">
    <source>
        <dbReference type="SAM" id="Phobius"/>
    </source>
</evidence>
<dbReference type="PANTHER" id="PTHR48001">
    <property type="entry name" value="OLFACTORY RECEPTOR"/>
    <property type="match status" value="1"/>
</dbReference>
<evidence type="ECO:0000256" key="5">
    <source>
        <dbReference type="ARBA" id="ARBA00023136"/>
    </source>
</evidence>
<organism evidence="10 11">
    <name type="scientific">Heterocephalus glaber</name>
    <name type="common">Naked mole rat</name>
    <dbReference type="NCBI Taxonomy" id="10181"/>
    <lineage>
        <taxon>Eukaryota</taxon>
        <taxon>Metazoa</taxon>
        <taxon>Chordata</taxon>
        <taxon>Craniata</taxon>
        <taxon>Vertebrata</taxon>
        <taxon>Euteleostomi</taxon>
        <taxon>Mammalia</taxon>
        <taxon>Eutheria</taxon>
        <taxon>Euarchontoglires</taxon>
        <taxon>Glires</taxon>
        <taxon>Rodentia</taxon>
        <taxon>Hystricomorpha</taxon>
        <taxon>Bathyergidae</taxon>
        <taxon>Heterocephalus</taxon>
    </lineage>
</organism>
<reference evidence="10 11" key="1">
    <citation type="journal article" date="2011" name="Nature">
        <title>Genome sequencing reveals insights into physiology and longevity of the naked mole rat.</title>
        <authorList>
            <person name="Kim E.B."/>
            <person name="Fang X."/>
            <person name="Fushan A.A."/>
            <person name="Huang Z."/>
            <person name="Lobanov A.V."/>
            <person name="Han L."/>
            <person name="Marino S.M."/>
            <person name="Sun X."/>
            <person name="Turanov A.A."/>
            <person name="Yang P."/>
            <person name="Yim S.H."/>
            <person name="Zhao X."/>
            <person name="Kasaikina M.V."/>
            <person name="Stoletzki N."/>
            <person name="Peng C."/>
            <person name="Polak P."/>
            <person name="Xiong Z."/>
            <person name="Kiezun A."/>
            <person name="Zhu Y."/>
            <person name="Chen Y."/>
            <person name="Kryukov G.V."/>
            <person name="Zhang Q."/>
            <person name="Peshkin L."/>
            <person name="Yang L."/>
            <person name="Bronson R.T."/>
            <person name="Buffenstein R."/>
            <person name="Wang B."/>
            <person name="Han C."/>
            <person name="Li Q."/>
            <person name="Chen L."/>
            <person name="Zhao W."/>
            <person name="Sunyaev S.R."/>
            <person name="Park T.J."/>
            <person name="Zhang G."/>
            <person name="Wang J."/>
            <person name="Gladyshev V.N."/>
        </authorList>
    </citation>
    <scope>NUCLEOTIDE SEQUENCE [LARGE SCALE GENOMIC DNA]</scope>
</reference>
<dbReference type="GO" id="GO:0004930">
    <property type="term" value="F:G protein-coupled receptor activity"/>
    <property type="evidence" value="ECO:0007669"/>
    <property type="project" value="UniProtKB-KW"/>
</dbReference>
<evidence type="ECO:0000313" key="10">
    <source>
        <dbReference type="EMBL" id="EHB00091.1"/>
    </source>
</evidence>
<evidence type="ECO:0000256" key="2">
    <source>
        <dbReference type="ARBA" id="ARBA00022692"/>
    </source>
</evidence>
<dbReference type="STRING" id="10181.G5AST0"/>
<feature type="transmembrane region" description="Helical" evidence="8">
    <location>
        <begin position="43"/>
        <end position="63"/>
    </location>
</feature>
<dbReference type="Pfam" id="PF13853">
    <property type="entry name" value="7tm_4"/>
    <property type="match status" value="1"/>
</dbReference>
<dbReference type="Proteomes" id="UP000006813">
    <property type="component" value="Unassembled WGS sequence"/>
</dbReference>
<comment type="subcellular location">
    <subcellularLocation>
        <location evidence="1">Membrane</location>
        <topology evidence="1">Multi-pass membrane protein</topology>
    </subcellularLocation>
</comment>
<evidence type="ECO:0000256" key="4">
    <source>
        <dbReference type="ARBA" id="ARBA00023040"/>
    </source>
</evidence>
<evidence type="ECO:0000256" key="3">
    <source>
        <dbReference type="ARBA" id="ARBA00022989"/>
    </source>
</evidence>
<dbReference type="EMBL" id="JH166811">
    <property type="protein sequence ID" value="EHB00091.1"/>
    <property type="molecule type" value="Genomic_DNA"/>
</dbReference>
<name>G5AST0_HETGA</name>
<feature type="transmembrane region" description="Helical" evidence="8">
    <location>
        <begin position="12"/>
        <end position="37"/>
    </location>
</feature>
<dbReference type="PROSITE" id="PS50262">
    <property type="entry name" value="G_PROTEIN_RECEP_F1_2"/>
    <property type="match status" value="1"/>
</dbReference>
<keyword evidence="3 8" id="KW-1133">Transmembrane helix</keyword>
<protein>
    <submittedName>
        <fullName evidence="10">Olfactory receptor 7D2</fullName>
    </submittedName>
</protein>